<feature type="transmembrane region" description="Helical" evidence="1">
    <location>
        <begin position="146"/>
        <end position="164"/>
    </location>
</feature>
<keyword evidence="3" id="KW-1185">Reference proteome</keyword>
<gene>
    <name evidence="2" type="ORF">JYA63_15855</name>
</gene>
<evidence type="ECO:0000256" key="1">
    <source>
        <dbReference type="SAM" id="Phobius"/>
    </source>
</evidence>
<protein>
    <submittedName>
        <fullName evidence="2">Uncharacterized protein</fullName>
    </submittedName>
</protein>
<proteinExistence type="predicted"/>
<accession>A0ABS2ZTC1</accession>
<feature type="transmembrane region" description="Helical" evidence="1">
    <location>
        <begin position="50"/>
        <end position="75"/>
    </location>
</feature>
<comment type="caution">
    <text evidence="2">The sequence shown here is derived from an EMBL/GenBank/DDBJ whole genome shotgun (WGS) entry which is preliminary data.</text>
</comment>
<sequence>MSDKQNNAKRWKSFILFSVVVGLIVGFFSVVSDHSPYFGEGSNVSATETIMSYLASMINSLPMWFIIAMIVGYLYGSNLIEGILFGAIYTTIAITFYFILGSIYEETTMALSSKEIITVFITWYGASIIGGCIGGAAGFLVKKTPYVLLVLPLGLTLQLYLHGLRSWSNVVGIAQNLTFCMMIILSLWLFVSKRKKYHSTYDVQK</sequence>
<feature type="transmembrane region" description="Helical" evidence="1">
    <location>
        <begin position="170"/>
        <end position="191"/>
    </location>
</feature>
<feature type="transmembrane region" description="Helical" evidence="1">
    <location>
        <begin position="116"/>
        <end position="139"/>
    </location>
</feature>
<name>A0ABS2ZTC1_9BACL</name>
<dbReference type="Proteomes" id="UP001296923">
    <property type="component" value="Unassembled WGS sequence"/>
</dbReference>
<reference evidence="2 3" key="1">
    <citation type="submission" date="2021-01" db="EMBL/GenBank/DDBJ databases">
        <title>Genome Sequencing of Type Strains.</title>
        <authorList>
            <person name="Lemaire J.F."/>
            <person name="Inderbitzin P."/>
            <person name="Collins S.B."/>
            <person name="Wespe N."/>
            <person name="Knight-Connoni V."/>
        </authorList>
    </citation>
    <scope>NUCLEOTIDE SEQUENCE [LARGE SCALE GENOMIC DNA]</scope>
    <source>
        <strain evidence="2 3">DSM 23009</strain>
    </source>
</reference>
<keyword evidence="1" id="KW-0812">Transmembrane</keyword>
<keyword evidence="1" id="KW-1133">Transmembrane helix</keyword>
<feature type="transmembrane region" description="Helical" evidence="1">
    <location>
        <begin position="12"/>
        <end position="30"/>
    </location>
</feature>
<keyword evidence="1" id="KW-0472">Membrane</keyword>
<dbReference type="RefSeq" id="WP_205726547.1">
    <property type="nucleotide sequence ID" value="NZ_JAFHKR010000039.1"/>
</dbReference>
<feature type="transmembrane region" description="Helical" evidence="1">
    <location>
        <begin position="82"/>
        <end position="104"/>
    </location>
</feature>
<organism evidence="2 3">
    <name type="scientific">Fictibacillus nanhaiensis</name>
    <dbReference type="NCBI Taxonomy" id="742169"/>
    <lineage>
        <taxon>Bacteria</taxon>
        <taxon>Bacillati</taxon>
        <taxon>Bacillota</taxon>
        <taxon>Bacilli</taxon>
        <taxon>Bacillales</taxon>
        <taxon>Fictibacillaceae</taxon>
        <taxon>Fictibacillus</taxon>
    </lineage>
</organism>
<evidence type="ECO:0000313" key="3">
    <source>
        <dbReference type="Proteomes" id="UP001296923"/>
    </source>
</evidence>
<evidence type="ECO:0000313" key="2">
    <source>
        <dbReference type="EMBL" id="MBN3555752.1"/>
    </source>
</evidence>
<dbReference type="EMBL" id="JAFHKR010000039">
    <property type="protein sequence ID" value="MBN3555752.1"/>
    <property type="molecule type" value="Genomic_DNA"/>
</dbReference>